<gene>
    <name evidence="9" type="ORF">FB473_000575</name>
</gene>
<evidence type="ECO:0000256" key="2">
    <source>
        <dbReference type="ARBA" id="ARBA00008610"/>
    </source>
</evidence>
<evidence type="ECO:0000256" key="3">
    <source>
        <dbReference type="ARBA" id="ARBA00022475"/>
    </source>
</evidence>
<comment type="similarity">
    <text evidence="2">Belongs to the BMP lipoprotein family.</text>
</comment>
<dbReference type="RefSeq" id="WP_167164667.1">
    <property type="nucleotide sequence ID" value="NZ_BAAAOO010000002.1"/>
</dbReference>
<dbReference type="PANTHER" id="PTHR34296:SF2">
    <property type="entry name" value="ABC TRANSPORTER GUANOSINE-BINDING PROTEIN NUPN"/>
    <property type="match status" value="1"/>
</dbReference>
<keyword evidence="6" id="KW-0449">Lipoprotein</keyword>
<dbReference type="InterPro" id="IPR050957">
    <property type="entry name" value="BMP_lipoprotein"/>
</dbReference>
<reference evidence="9 10" key="1">
    <citation type="submission" date="2020-02" db="EMBL/GenBank/DDBJ databases">
        <title>Sequencing the genomes of 1000 actinobacteria strains.</title>
        <authorList>
            <person name="Klenk H.-P."/>
        </authorList>
    </citation>
    <scope>NUCLEOTIDE SEQUENCE [LARGE SCALE GENOMIC DNA]</scope>
    <source>
        <strain evidence="9 10">DSM 19609</strain>
    </source>
</reference>
<dbReference type="Gene3D" id="3.40.50.2300">
    <property type="match status" value="2"/>
</dbReference>
<evidence type="ECO:0000256" key="7">
    <source>
        <dbReference type="SAM" id="SignalP"/>
    </source>
</evidence>
<keyword evidence="5" id="KW-0472">Membrane</keyword>
<comment type="caution">
    <text evidence="9">The sequence shown here is derived from an EMBL/GenBank/DDBJ whole genome shotgun (WGS) entry which is preliminary data.</text>
</comment>
<keyword evidence="10" id="KW-1185">Reference proteome</keyword>
<keyword evidence="4 7" id="KW-0732">Signal</keyword>
<evidence type="ECO:0000259" key="8">
    <source>
        <dbReference type="Pfam" id="PF02608"/>
    </source>
</evidence>
<sequence>MNKPFAVFAAGLLAIALAGCAEPPASVRSSTPTPTSTASAYYKACLVTDADTAEGSPAQEGVAGLTRASSELGVDTDQVTVATSADYATAIQGLVDESCTLVVGVGSSATEAVQAAAKANTGVRFVLVDATPTESLSNLRPVLFNTQESAFLAGYLAASQSSTGKVGTFGALNVATVTIYMDGFVQGVDYYNQTKQAQVEALGWDVTDQSGTFVHSATSPWDDTAAGLTAAQSLTDEGADVVFAVAGAAGTGALELAAQTGGVRVIWSDTDGCQTQAASCAQILTSVVKDREASVFEAIKADHDGSGASGVLAGTLRNGGTHLSDLADDVPAETRTELDAVSQGIIDGTITVTSPSAVN</sequence>
<evidence type="ECO:0000256" key="5">
    <source>
        <dbReference type="ARBA" id="ARBA00023136"/>
    </source>
</evidence>
<keyword evidence="3" id="KW-1003">Cell membrane</keyword>
<proteinExistence type="inferred from homology"/>
<comment type="subcellular location">
    <subcellularLocation>
        <location evidence="1">Cell membrane</location>
        <topology evidence="1">Lipid-anchor</topology>
    </subcellularLocation>
</comment>
<evidence type="ECO:0000256" key="4">
    <source>
        <dbReference type="ARBA" id="ARBA00022729"/>
    </source>
</evidence>
<feature type="domain" description="ABC transporter substrate-binding protein PnrA-like" evidence="8">
    <location>
        <begin position="47"/>
        <end position="352"/>
    </location>
</feature>
<dbReference type="InterPro" id="IPR003760">
    <property type="entry name" value="PnrA-like"/>
</dbReference>
<feature type="signal peptide" evidence="7">
    <location>
        <begin position="1"/>
        <end position="21"/>
    </location>
</feature>
<dbReference type="InterPro" id="IPR028082">
    <property type="entry name" value="Peripla_BP_I"/>
</dbReference>
<dbReference type="SUPFAM" id="SSF53822">
    <property type="entry name" value="Periplasmic binding protein-like I"/>
    <property type="match status" value="1"/>
</dbReference>
<name>A0ABX0SD31_9ACTN</name>
<dbReference type="PANTHER" id="PTHR34296">
    <property type="entry name" value="TRANSCRIPTIONAL ACTIVATOR PROTEIN MED"/>
    <property type="match status" value="1"/>
</dbReference>
<protein>
    <submittedName>
        <fullName evidence="9">Basic membrane protein A</fullName>
    </submittedName>
</protein>
<accession>A0ABX0SD31</accession>
<dbReference type="EMBL" id="JAAMOZ010000001">
    <property type="protein sequence ID" value="NIH55930.1"/>
    <property type="molecule type" value="Genomic_DNA"/>
</dbReference>
<evidence type="ECO:0000256" key="1">
    <source>
        <dbReference type="ARBA" id="ARBA00004193"/>
    </source>
</evidence>
<dbReference type="PROSITE" id="PS51257">
    <property type="entry name" value="PROKAR_LIPOPROTEIN"/>
    <property type="match status" value="1"/>
</dbReference>
<evidence type="ECO:0000256" key="6">
    <source>
        <dbReference type="ARBA" id="ARBA00023288"/>
    </source>
</evidence>
<dbReference type="Proteomes" id="UP000749311">
    <property type="component" value="Unassembled WGS sequence"/>
</dbReference>
<evidence type="ECO:0000313" key="9">
    <source>
        <dbReference type="EMBL" id="NIH55930.1"/>
    </source>
</evidence>
<dbReference type="CDD" id="cd06354">
    <property type="entry name" value="PBP1_PrnA-like"/>
    <property type="match status" value="1"/>
</dbReference>
<organism evidence="9 10">
    <name type="scientific">Brooklawnia cerclae</name>
    <dbReference type="NCBI Taxonomy" id="349934"/>
    <lineage>
        <taxon>Bacteria</taxon>
        <taxon>Bacillati</taxon>
        <taxon>Actinomycetota</taxon>
        <taxon>Actinomycetes</taxon>
        <taxon>Propionibacteriales</taxon>
        <taxon>Propionibacteriaceae</taxon>
        <taxon>Brooklawnia</taxon>
    </lineage>
</organism>
<feature type="chain" id="PRO_5047189864" evidence="7">
    <location>
        <begin position="22"/>
        <end position="359"/>
    </location>
</feature>
<evidence type="ECO:0000313" key="10">
    <source>
        <dbReference type="Proteomes" id="UP000749311"/>
    </source>
</evidence>
<dbReference type="Pfam" id="PF02608">
    <property type="entry name" value="Bmp"/>
    <property type="match status" value="1"/>
</dbReference>